<dbReference type="InterPro" id="IPR036291">
    <property type="entry name" value="NAD(P)-bd_dom_sf"/>
</dbReference>
<evidence type="ECO:0000313" key="4">
    <source>
        <dbReference type="EMBL" id="ORV49395.1"/>
    </source>
</evidence>
<dbReference type="PRINTS" id="PR00080">
    <property type="entry name" value="SDRFAMILY"/>
</dbReference>
<keyword evidence="2" id="KW-0560">Oxidoreductase</keyword>
<sequence>MGTTETSPAEIFGGGVAVITGAGAGIGAGLARHAHRLGMSVVLADVDGAAIAAMRDEIVADGGAAVDVVCDVRDPEAVAALAERTQREIGPVRLLVNNAGVEQFGYLWDTPVANWNRVMDINVSGVFHGVRAFLPRMIAAGEPAWIWNLSSIGGVAAVPLQTPYIVSKHAVLALTECLRLEVQLAGHDDHIHVQAVLPGAVKSNIFEAAGGVSADLDGADVDAADSQRDAMLAIKAGAMDPLEAAEVIFEQSAQGAFYVLTQPEYVRSAMAERAEVLRTLVPPQLRNKSRFNPAEH</sequence>
<dbReference type="Proteomes" id="UP000193465">
    <property type="component" value="Unassembled WGS sequence"/>
</dbReference>
<evidence type="ECO:0000256" key="1">
    <source>
        <dbReference type="ARBA" id="ARBA00006484"/>
    </source>
</evidence>
<accession>A0A1X1TXU0</accession>
<dbReference type="Pfam" id="PF00106">
    <property type="entry name" value="adh_short"/>
    <property type="match status" value="1"/>
</dbReference>
<dbReference type="EMBL" id="LQOT01000024">
    <property type="protein sequence ID" value="ORV49395.1"/>
    <property type="molecule type" value="Genomic_DNA"/>
</dbReference>
<reference evidence="4 5" key="1">
    <citation type="submission" date="2016-01" db="EMBL/GenBank/DDBJ databases">
        <title>The new phylogeny of the genus Mycobacterium.</title>
        <authorList>
            <person name="Tarcisio F."/>
            <person name="Conor M."/>
            <person name="Antonella G."/>
            <person name="Elisabetta G."/>
            <person name="Giulia F.S."/>
            <person name="Sara T."/>
            <person name="Anna F."/>
            <person name="Clotilde B."/>
            <person name="Roberto B."/>
            <person name="Veronica D.S."/>
            <person name="Fabio R."/>
            <person name="Monica P."/>
            <person name="Olivier J."/>
            <person name="Enrico T."/>
            <person name="Nicola S."/>
        </authorList>
    </citation>
    <scope>NUCLEOTIDE SEQUENCE [LARGE SCALE GENOMIC DNA]</scope>
    <source>
        <strain evidence="4 5">ATCC 27353</strain>
    </source>
</reference>
<proteinExistence type="inferred from homology"/>
<protein>
    <submittedName>
        <fullName evidence="4">Oxidoreductase</fullName>
    </submittedName>
</protein>
<dbReference type="PRINTS" id="PR00081">
    <property type="entry name" value="GDHRDH"/>
</dbReference>
<name>A0A1X1TXU0_9MYCO</name>
<comment type="caution">
    <text evidence="4">The sequence shown here is derived from an EMBL/GenBank/DDBJ whole genome shotgun (WGS) entry which is preliminary data.</text>
</comment>
<dbReference type="GO" id="GO:0016491">
    <property type="term" value="F:oxidoreductase activity"/>
    <property type="evidence" value="ECO:0007669"/>
    <property type="project" value="UniProtKB-KW"/>
</dbReference>
<keyword evidence="5" id="KW-1185">Reference proteome</keyword>
<evidence type="ECO:0000256" key="2">
    <source>
        <dbReference type="ARBA" id="ARBA00023002"/>
    </source>
</evidence>
<dbReference type="InterPro" id="IPR002347">
    <property type="entry name" value="SDR_fam"/>
</dbReference>
<comment type="similarity">
    <text evidence="1 3">Belongs to the short-chain dehydrogenases/reductases (SDR) family.</text>
</comment>
<organism evidence="4 5">
    <name type="scientific">Mycolicibacter engbaekii</name>
    <dbReference type="NCBI Taxonomy" id="188915"/>
    <lineage>
        <taxon>Bacteria</taxon>
        <taxon>Bacillati</taxon>
        <taxon>Actinomycetota</taxon>
        <taxon>Actinomycetes</taxon>
        <taxon>Mycobacteriales</taxon>
        <taxon>Mycobacteriaceae</taxon>
        <taxon>Mycolicibacter</taxon>
    </lineage>
</organism>
<dbReference type="CDD" id="cd05233">
    <property type="entry name" value="SDR_c"/>
    <property type="match status" value="1"/>
</dbReference>
<dbReference type="GO" id="GO:0016020">
    <property type="term" value="C:membrane"/>
    <property type="evidence" value="ECO:0007669"/>
    <property type="project" value="TreeGrafter"/>
</dbReference>
<dbReference type="STRING" id="188915.AWC02_07350"/>
<dbReference type="Gene3D" id="3.40.50.720">
    <property type="entry name" value="NAD(P)-binding Rossmann-like Domain"/>
    <property type="match status" value="1"/>
</dbReference>
<dbReference type="SUPFAM" id="SSF51735">
    <property type="entry name" value="NAD(P)-binding Rossmann-fold domains"/>
    <property type="match status" value="1"/>
</dbReference>
<dbReference type="RefSeq" id="WP_085128054.1">
    <property type="nucleotide sequence ID" value="NZ_LQOT01000024.1"/>
</dbReference>
<gene>
    <name evidence="4" type="ORF">AWC02_07350</name>
</gene>
<evidence type="ECO:0000313" key="5">
    <source>
        <dbReference type="Proteomes" id="UP000193465"/>
    </source>
</evidence>
<dbReference type="PANTHER" id="PTHR44196">
    <property type="entry name" value="DEHYDROGENASE/REDUCTASE SDR FAMILY MEMBER 7B"/>
    <property type="match status" value="1"/>
</dbReference>
<dbReference type="PANTHER" id="PTHR44196:SF1">
    <property type="entry name" value="DEHYDROGENASE_REDUCTASE SDR FAMILY MEMBER 7B"/>
    <property type="match status" value="1"/>
</dbReference>
<dbReference type="AlphaFoldDB" id="A0A1X1TXU0"/>
<evidence type="ECO:0000256" key="3">
    <source>
        <dbReference type="RuleBase" id="RU000363"/>
    </source>
</evidence>